<dbReference type="GO" id="GO:0016301">
    <property type="term" value="F:kinase activity"/>
    <property type="evidence" value="ECO:0007669"/>
    <property type="project" value="UniProtKB-KW"/>
</dbReference>
<evidence type="ECO:0000256" key="15">
    <source>
        <dbReference type="ARBA" id="ARBA00081350"/>
    </source>
</evidence>
<keyword evidence="10" id="KW-0904">Protein phosphatase</keyword>
<dbReference type="InterPro" id="IPR029016">
    <property type="entry name" value="GAF-like_dom_sf"/>
</dbReference>
<dbReference type="InterPro" id="IPR036890">
    <property type="entry name" value="HATPase_C_sf"/>
</dbReference>
<evidence type="ECO:0000256" key="12">
    <source>
        <dbReference type="ARBA" id="ARBA00047761"/>
    </source>
</evidence>
<dbReference type="InterPro" id="IPR013767">
    <property type="entry name" value="PAS_fold"/>
</dbReference>
<keyword evidence="18" id="KW-1185">Reference proteome</keyword>
<dbReference type="InterPro" id="IPR013656">
    <property type="entry name" value="PAS_4"/>
</dbReference>
<dbReference type="InterPro" id="IPR035965">
    <property type="entry name" value="PAS-like_dom_sf"/>
</dbReference>
<dbReference type="Gene3D" id="3.60.40.10">
    <property type="entry name" value="PPM-type phosphatase domain"/>
    <property type="match status" value="1"/>
</dbReference>
<dbReference type="InterPro" id="IPR001932">
    <property type="entry name" value="PPM-type_phosphatase-like_dom"/>
</dbReference>
<evidence type="ECO:0000256" key="14">
    <source>
        <dbReference type="ARBA" id="ARBA00075117"/>
    </source>
</evidence>
<dbReference type="EC" id="3.1.3.16" evidence="1"/>
<dbReference type="InterPro" id="IPR036457">
    <property type="entry name" value="PPM-type-like_dom_sf"/>
</dbReference>
<feature type="domain" description="PAS" evidence="16">
    <location>
        <begin position="22"/>
        <end position="73"/>
    </location>
</feature>
<reference evidence="17 18" key="1">
    <citation type="journal article" date="2014" name="Int. J. Syst. Evol. Microbiol.">
        <title>Streptomyces hoynatensis sp. nov., isolated from deep marine sediment.</title>
        <authorList>
            <person name="Veyisoglu A."/>
            <person name="Sahin N."/>
        </authorList>
    </citation>
    <scope>NUCLEOTIDE SEQUENCE [LARGE SCALE GENOMIC DNA]</scope>
    <source>
        <strain evidence="17 18">KCTC 29097</strain>
    </source>
</reference>
<dbReference type="EMBL" id="RBAL01000001">
    <property type="protein sequence ID" value="RKN47046.1"/>
    <property type="molecule type" value="Genomic_DNA"/>
</dbReference>
<dbReference type="GO" id="GO:0046872">
    <property type="term" value="F:metal ion binding"/>
    <property type="evidence" value="ECO:0007669"/>
    <property type="project" value="UniProtKB-KW"/>
</dbReference>
<evidence type="ECO:0000256" key="2">
    <source>
        <dbReference type="ARBA" id="ARBA00022553"/>
    </source>
</evidence>
<dbReference type="Gene3D" id="3.30.450.20">
    <property type="entry name" value="PAS domain"/>
    <property type="match status" value="2"/>
</dbReference>
<evidence type="ECO:0000256" key="10">
    <source>
        <dbReference type="ARBA" id="ARBA00022912"/>
    </source>
</evidence>
<dbReference type="FunFam" id="3.30.565.10:FF:000028">
    <property type="entry name" value="PAS sensor protein"/>
    <property type="match status" value="1"/>
</dbReference>
<evidence type="ECO:0000313" key="17">
    <source>
        <dbReference type="EMBL" id="RKN47046.1"/>
    </source>
</evidence>
<feature type="domain" description="PAS" evidence="16">
    <location>
        <begin position="143"/>
        <end position="213"/>
    </location>
</feature>
<dbReference type="SUPFAM" id="SSF55874">
    <property type="entry name" value="ATPase domain of HSP90 chaperone/DNA topoisomerase II/histidine kinase"/>
    <property type="match status" value="1"/>
</dbReference>
<name>A0A3A9ZIH3_9ACTN</name>
<dbReference type="PANTHER" id="PTHR43156:SF2">
    <property type="entry name" value="STAGE II SPORULATION PROTEIN E"/>
    <property type="match status" value="1"/>
</dbReference>
<dbReference type="CDD" id="cd00130">
    <property type="entry name" value="PAS"/>
    <property type="match status" value="2"/>
</dbReference>
<dbReference type="GO" id="GO:0006355">
    <property type="term" value="P:regulation of DNA-templated transcription"/>
    <property type="evidence" value="ECO:0007669"/>
    <property type="project" value="InterPro"/>
</dbReference>
<dbReference type="GO" id="GO:0005524">
    <property type="term" value="F:ATP binding"/>
    <property type="evidence" value="ECO:0007669"/>
    <property type="project" value="UniProtKB-KW"/>
</dbReference>
<keyword evidence="11" id="KW-0464">Manganese</keyword>
<proteinExistence type="predicted"/>
<dbReference type="NCBIfam" id="TIGR00229">
    <property type="entry name" value="sensory_box"/>
    <property type="match status" value="2"/>
</dbReference>
<evidence type="ECO:0000256" key="5">
    <source>
        <dbReference type="ARBA" id="ARBA00022741"/>
    </source>
</evidence>
<keyword evidence="7" id="KW-0378">Hydrolase</keyword>
<gene>
    <name evidence="17" type="ORF">D7294_02365</name>
</gene>
<dbReference type="InterPro" id="IPR052016">
    <property type="entry name" value="Bact_Sigma-Reg"/>
</dbReference>
<keyword evidence="4" id="KW-0479">Metal-binding</keyword>
<dbReference type="Proteomes" id="UP000272474">
    <property type="component" value="Unassembled WGS sequence"/>
</dbReference>
<accession>A0A3A9ZIH3</accession>
<dbReference type="FunFam" id="3.60.40.10:FF:000005">
    <property type="entry name" value="Serine/threonine protein phosphatase"/>
    <property type="match status" value="1"/>
</dbReference>
<keyword evidence="9" id="KW-0460">Magnesium</keyword>
<dbReference type="Pfam" id="PF00989">
    <property type="entry name" value="PAS"/>
    <property type="match status" value="1"/>
</dbReference>
<dbReference type="PANTHER" id="PTHR43156">
    <property type="entry name" value="STAGE II SPORULATION PROTEIN E-RELATED"/>
    <property type="match status" value="1"/>
</dbReference>
<evidence type="ECO:0000256" key="3">
    <source>
        <dbReference type="ARBA" id="ARBA00022679"/>
    </source>
</evidence>
<keyword evidence="5" id="KW-0547">Nucleotide-binding</keyword>
<comment type="catalytic activity">
    <reaction evidence="12">
        <text>O-phospho-L-seryl-[protein] + H2O = L-seryl-[protein] + phosphate</text>
        <dbReference type="Rhea" id="RHEA:20629"/>
        <dbReference type="Rhea" id="RHEA-COMP:9863"/>
        <dbReference type="Rhea" id="RHEA-COMP:11604"/>
        <dbReference type="ChEBI" id="CHEBI:15377"/>
        <dbReference type="ChEBI" id="CHEBI:29999"/>
        <dbReference type="ChEBI" id="CHEBI:43474"/>
        <dbReference type="ChEBI" id="CHEBI:83421"/>
        <dbReference type="EC" id="3.1.3.16"/>
    </reaction>
</comment>
<keyword evidence="8" id="KW-0067">ATP-binding</keyword>
<dbReference type="Pfam" id="PF01590">
    <property type="entry name" value="GAF"/>
    <property type="match status" value="1"/>
</dbReference>
<dbReference type="SMART" id="SM00091">
    <property type="entry name" value="PAS"/>
    <property type="match status" value="2"/>
</dbReference>
<comment type="function">
    <text evidence="13">Primarily acts as an independent SigF regulator that is sensitive to the osmosensory signal, mediating the cross talk of PknD with the SigF regulon. Possesses both phosphatase and kinase activities. The kinase domain functions as a classic anti-sigma factor-like kinase to phosphorylate the anti-anti-sigma factor domain at the canonical regulatory site, and the phosphatase domain antagonizes this activity.</text>
</comment>
<dbReference type="SUPFAM" id="SSF81606">
    <property type="entry name" value="PP2C-like"/>
    <property type="match status" value="1"/>
</dbReference>
<dbReference type="Pfam" id="PF13581">
    <property type="entry name" value="HATPase_c_2"/>
    <property type="match status" value="1"/>
</dbReference>
<dbReference type="Gene3D" id="3.30.450.40">
    <property type="match status" value="1"/>
</dbReference>
<dbReference type="SMART" id="SM00065">
    <property type="entry name" value="GAF"/>
    <property type="match status" value="1"/>
</dbReference>
<dbReference type="GO" id="GO:0004722">
    <property type="term" value="F:protein serine/threonine phosphatase activity"/>
    <property type="evidence" value="ECO:0007669"/>
    <property type="project" value="UniProtKB-EC"/>
</dbReference>
<evidence type="ECO:0000313" key="18">
    <source>
        <dbReference type="Proteomes" id="UP000272474"/>
    </source>
</evidence>
<dbReference type="SMART" id="SM00331">
    <property type="entry name" value="PP2C_SIG"/>
    <property type="match status" value="1"/>
</dbReference>
<evidence type="ECO:0000256" key="8">
    <source>
        <dbReference type="ARBA" id="ARBA00022840"/>
    </source>
</evidence>
<keyword evidence="3" id="KW-0808">Transferase</keyword>
<sequence>MTTEPSDPRGPEDASTGGRARRSLLDLLRIGTAILDTRGRVRLWAPATAAILGWSERQAVGRPLTDFVAVAHPFVYAERARHAHRTLLREGHWRSAVPVPLRHRDGHVVELAARAWLLRDAEGKPAVLASVIERGKATAVEQDLATLDGLFTSSPLGIAVFDTELRATRVNEALARLYGRHGTELVGKAVPDVLPAPMSREISRIQREVMRTGESVTDLIVPSPDGTGAHSLSLGRLTDLGGEVIGVGCTVMDVSERREALEKIERARQRLALLDDVGSALGDLLDMRRICGALAGALAPRLGDYVTVALLERVAGGGDPPSAAERRSEWLVQLGIGTQEGNAAARHRLRPNQRCAFQPGPLFGAILATGTPHLSETREELMAAVGPDPRSVIYEDLGVQSLMALPLRARGTVLGLLVIGRTGGRVPFDREDLALAMEVATRAGILLDNARLYAREREGALMLQRSMLPQSLPRLPGVETGHRYVPSSSGAEVGGDWFDVIALAGGRVAFVIGDATGHGLRAAATMGQLRTAVRTLAGLDLAPAELLRRLNSIGRDIAQHSDDPLLATCIYAVYDPAGGVCTFAKAGHVPPVLVTREGDAWRAAPLELPQGAPLGVDDAPFEELRIELAEGSLLVLFTDGLIETRGEDITEGLDRLCALLPRAVGSGAPLEEVCDRVVGEVRPRTEERLSDDLALLVARLGGLPGDRVASWTFTAERQIVRRARRGVRETLRAWDLPELVDRAELLVSELVTNAVRHARGPIEVRLVRGRSLLVEVTDPVPEPPRERRVTAEDEGGRGLHLVARQSRRWGTRNRPVGKTVWCELDLP</sequence>
<dbReference type="SUPFAM" id="SSF55785">
    <property type="entry name" value="PYP-like sensor domain (PAS domain)"/>
    <property type="match status" value="2"/>
</dbReference>
<dbReference type="SUPFAM" id="SSF55781">
    <property type="entry name" value="GAF domain-like"/>
    <property type="match status" value="1"/>
</dbReference>
<dbReference type="CDD" id="cd16936">
    <property type="entry name" value="HATPase_RsbW-like"/>
    <property type="match status" value="1"/>
</dbReference>
<protein>
    <recommendedName>
        <fullName evidence="1">protein-serine/threonine phosphatase</fullName>
        <ecNumber evidence="1">3.1.3.16</ecNumber>
    </recommendedName>
    <alternativeName>
        <fullName evidence="15">Protein-serine/threonine phosphatase</fullName>
    </alternativeName>
    <alternativeName>
        <fullName evidence="14">Serine/threonine-protein kinase</fullName>
    </alternativeName>
</protein>
<evidence type="ECO:0000256" key="6">
    <source>
        <dbReference type="ARBA" id="ARBA00022777"/>
    </source>
</evidence>
<evidence type="ECO:0000256" key="4">
    <source>
        <dbReference type="ARBA" id="ARBA00022723"/>
    </source>
</evidence>
<evidence type="ECO:0000256" key="9">
    <source>
        <dbReference type="ARBA" id="ARBA00022842"/>
    </source>
</evidence>
<dbReference type="AlphaFoldDB" id="A0A3A9ZIH3"/>
<evidence type="ECO:0000256" key="13">
    <source>
        <dbReference type="ARBA" id="ARBA00056274"/>
    </source>
</evidence>
<dbReference type="RefSeq" id="WP_120674824.1">
    <property type="nucleotide sequence ID" value="NZ_RBAL01000001.1"/>
</dbReference>
<dbReference type="Pfam" id="PF07228">
    <property type="entry name" value="SpoIIE"/>
    <property type="match status" value="1"/>
</dbReference>
<keyword evidence="6" id="KW-0418">Kinase</keyword>
<dbReference type="Gene3D" id="3.30.565.10">
    <property type="entry name" value="Histidine kinase-like ATPase, C-terminal domain"/>
    <property type="match status" value="1"/>
</dbReference>
<keyword evidence="2" id="KW-0597">Phosphoprotein</keyword>
<evidence type="ECO:0000259" key="16">
    <source>
        <dbReference type="PROSITE" id="PS50112"/>
    </source>
</evidence>
<evidence type="ECO:0000256" key="7">
    <source>
        <dbReference type="ARBA" id="ARBA00022801"/>
    </source>
</evidence>
<dbReference type="Pfam" id="PF08448">
    <property type="entry name" value="PAS_4"/>
    <property type="match status" value="1"/>
</dbReference>
<dbReference type="InterPro" id="IPR000014">
    <property type="entry name" value="PAS"/>
</dbReference>
<comment type="caution">
    <text evidence="17">The sequence shown here is derived from an EMBL/GenBank/DDBJ whole genome shotgun (WGS) entry which is preliminary data.</text>
</comment>
<dbReference type="InterPro" id="IPR003594">
    <property type="entry name" value="HATPase_dom"/>
</dbReference>
<dbReference type="OrthoDB" id="118142at2"/>
<dbReference type="PROSITE" id="PS50112">
    <property type="entry name" value="PAS"/>
    <property type="match status" value="2"/>
</dbReference>
<evidence type="ECO:0000256" key="1">
    <source>
        <dbReference type="ARBA" id="ARBA00013081"/>
    </source>
</evidence>
<evidence type="ECO:0000256" key="11">
    <source>
        <dbReference type="ARBA" id="ARBA00023211"/>
    </source>
</evidence>
<dbReference type="InterPro" id="IPR003018">
    <property type="entry name" value="GAF"/>
</dbReference>
<organism evidence="17 18">
    <name type="scientific">Streptomyces hoynatensis</name>
    <dbReference type="NCBI Taxonomy" id="1141874"/>
    <lineage>
        <taxon>Bacteria</taxon>
        <taxon>Bacillati</taxon>
        <taxon>Actinomycetota</taxon>
        <taxon>Actinomycetes</taxon>
        <taxon>Kitasatosporales</taxon>
        <taxon>Streptomycetaceae</taxon>
        <taxon>Streptomyces</taxon>
    </lineage>
</organism>